<dbReference type="SUPFAM" id="SSF53474">
    <property type="entry name" value="alpha/beta-Hydrolases"/>
    <property type="match status" value="1"/>
</dbReference>
<feature type="repeat" description="WD" evidence="8">
    <location>
        <begin position="1112"/>
        <end position="1153"/>
    </location>
</feature>
<gene>
    <name evidence="10" type="ORF">N7517_004785</name>
</gene>
<dbReference type="EMBL" id="JAPZBT010000002">
    <property type="protein sequence ID" value="KAJ5372779.1"/>
    <property type="molecule type" value="Genomic_DNA"/>
</dbReference>
<dbReference type="SUPFAM" id="SSF52540">
    <property type="entry name" value="P-loop containing nucleoside triphosphate hydrolases"/>
    <property type="match status" value="1"/>
</dbReference>
<evidence type="ECO:0000256" key="6">
    <source>
        <dbReference type="ARBA" id="ARBA00039789"/>
    </source>
</evidence>
<dbReference type="InterPro" id="IPR019775">
    <property type="entry name" value="WD40_repeat_CS"/>
</dbReference>
<dbReference type="SUPFAM" id="SSF50978">
    <property type="entry name" value="WD40 repeat-like"/>
    <property type="match status" value="2"/>
</dbReference>
<dbReference type="PANTHER" id="PTHR22847:SF637">
    <property type="entry name" value="WD REPEAT DOMAIN 5B"/>
    <property type="match status" value="1"/>
</dbReference>
<dbReference type="GO" id="GO:0005741">
    <property type="term" value="C:mitochondrial outer membrane"/>
    <property type="evidence" value="ECO:0007669"/>
    <property type="project" value="UniProtKB-SubCell"/>
</dbReference>
<dbReference type="InterPro" id="IPR027417">
    <property type="entry name" value="P-loop_NTPase"/>
</dbReference>
<evidence type="ECO:0000259" key="9">
    <source>
        <dbReference type="PROSITE" id="PS50837"/>
    </source>
</evidence>
<dbReference type="GeneID" id="81461698"/>
<dbReference type="InterPro" id="IPR029058">
    <property type="entry name" value="AB_hydrolase_fold"/>
</dbReference>
<organism evidence="10 11">
    <name type="scientific">Penicillium concentricum</name>
    <dbReference type="NCBI Taxonomy" id="293559"/>
    <lineage>
        <taxon>Eukaryota</taxon>
        <taxon>Fungi</taxon>
        <taxon>Dikarya</taxon>
        <taxon>Ascomycota</taxon>
        <taxon>Pezizomycotina</taxon>
        <taxon>Eurotiomycetes</taxon>
        <taxon>Eurotiomycetidae</taxon>
        <taxon>Eurotiales</taxon>
        <taxon>Aspergillaceae</taxon>
        <taxon>Penicillium</taxon>
    </lineage>
</organism>
<comment type="caution">
    <text evidence="10">The sequence shown here is derived from an EMBL/GenBank/DDBJ whole genome shotgun (WGS) entry which is preliminary data.</text>
</comment>
<dbReference type="FunFam" id="3.40.50.300:FF:001638">
    <property type="entry name" value="NACHT and WD40 domain protein"/>
    <property type="match status" value="1"/>
</dbReference>
<dbReference type="InterPro" id="IPR036322">
    <property type="entry name" value="WD40_repeat_dom_sf"/>
</dbReference>
<dbReference type="InterPro" id="IPR056884">
    <property type="entry name" value="NPHP3-like_N"/>
</dbReference>
<feature type="repeat" description="WD" evidence="8">
    <location>
        <begin position="985"/>
        <end position="1026"/>
    </location>
</feature>
<dbReference type="Pfam" id="PF24883">
    <property type="entry name" value="NPHP3_N"/>
    <property type="match status" value="1"/>
</dbReference>
<reference evidence="10" key="1">
    <citation type="submission" date="2022-12" db="EMBL/GenBank/DDBJ databases">
        <authorList>
            <person name="Petersen C."/>
        </authorList>
    </citation>
    <scope>NUCLEOTIDE SEQUENCE</scope>
    <source>
        <strain evidence="10">IBT 3081</strain>
    </source>
</reference>
<dbReference type="GO" id="GO:0017000">
    <property type="term" value="P:antibiotic biosynthetic process"/>
    <property type="evidence" value="ECO:0007669"/>
    <property type="project" value="UniProtKB-ARBA"/>
</dbReference>
<dbReference type="Gene3D" id="2.130.10.10">
    <property type="entry name" value="YVTN repeat-like/Quinoprotein amine dehydrogenase"/>
    <property type="match status" value="4"/>
</dbReference>
<feature type="repeat" description="WD" evidence="8">
    <location>
        <begin position="1288"/>
        <end position="1322"/>
    </location>
</feature>
<evidence type="ECO:0000313" key="11">
    <source>
        <dbReference type="Proteomes" id="UP001147752"/>
    </source>
</evidence>
<evidence type="ECO:0000256" key="4">
    <source>
        <dbReference type="ARBA" id="ARBA00022737"/>
    </source>
</evidence>
<dbReference type="SMART" id="SM00320">
    <property type="entry name" value="WD40"/>
    <property type="match status" value="11"/>
</dbReference>
<keyword evidence="4" id="KW-0677">Repeat</keyword>
<evidence type="ECO:0000256" key="8">
    <source>
        <dbReference type="PROSITE-ProRule" id="PRU00221"/>
    </source>
</evidence>
<feature type="repeat" description="WD" evidence="8">
    <location>
        <begin position="1154"/>
        <end position="1195"/>
    </location>
</feature>
<comment type="similarity">
    <text evidence="5">Belongs to the WD repeat MDV1/CAF4 family.</text>
</comment>
<evidence type="ECO:0000256" key="3">
    <source>
        <dbReference type="ARBA" id="ARBA00022574"/>
    </source>
</evidence>
<evidence type="ECO:0000256" key="7">
    <source>
        <dbReference type="ARBA" id="ARBA00043913"/>
    </source>
</evidence>
<dbReference type="OrthoDB" id="538223at2759"/>
<feature type="repeat" description="WD" evidence="8">
    <location>
        <begin position="1027"/>
        <end position="1068"/>
    </location>
</feature>
<keyword evidence="3 8" id="KW-0853">WD repeat</keyword>
<dbReference type="PROSITE" id="PS00678">
    <property type="entry name" value="WD_REPEATS_1"/>
    <property type="match status" value="4"/>
</dbReference>
<dbReference type="Pfam" id="PF00400">
    <property type="entry name" value="WD40"/>
    <property type="match status" value="8"/>
</dbReference>
<feature type="repeat" description="WD" evidence="8">
    <location>
        <begin position="1196"/>
        <end position="1237"/>
    </location>
</feature>
<dbReference type="PROSITE" id="PS50082">
    <property type="entry name" value="WD_REPEATS_2"/>
    <property type="match status" value="11"/>
</dbReference>
<reference evidence="10" key="2">
    <citation type="journal article" date="2023" name="IMA Fungus">
        <title>Comparative genomic study of the Penicillium genus elucidates a diverse pangenome and 15 lateral gene transfer events.</title>
        <authorList>
            <person name="Petersen C."/>
            <person name="Sorensen T."/>
            <person name="Nielsen M.R."/>
            <person name="Sondergaard T.E."/>
            <person name="Sorensen J.L."/>
            <person name="Fitzpatrick D.A."/>
            <person name="Frisvad J.C."/>
            <person name="Nielsen K.L."/>
        </authorList>
    </citation>
    <scope>NUCLEOTIDE SEQUENCE</scope>
    <source>
        <strain evidence="10">IBT 3081</strain>
    </source>
</reference>
<dbReference type="GO" id="GO:0072330">
    <property type="term" value="P:monocarboxylic acid biosynthetic process"/>
    <property type="evidence" value="ECO:0007669"/>
    <property type="project" value="UniProtKB-ARBA"/>
</dbReference>
<proteinExistence type="inferred from homology"/>
<feature type="repeat" description="WD" evidence="8">
    <location>
        <begin position="941"/>
        <end position="982"/>
    </location>
</feature>
<protein>
    <recommendedName>
        <fullName evidence="6">Mitochondrial division protein 1</fullName>
    </recommendedName>
</protein>
<feature type="repeat" description="WD" evidence="8">
    <location>
        <begin position="1238"/>
        <end position="1279"/>
    </location>
</feature>
<comment type="similarity">
    <text evidence="2">Belongs to the putative lipase ROG1 family.</text>
</comment>
<feature type="repeat" description="WD" evidence="8">
    <location>
        <begin position="1069"/>
        <end position="1111"/>
    </location>
</feature>
<comment type="subcellular location">
    <subcellularLocation>
        <location evidence="1">Mitochondrion outer membrane</location>
        <topology evidence="1">Peripheral membrane protein</topology>
        <orientation evidence="1">Cytoplasmic side</orientation>
    </subcellularLocation>
</comment>
<evidence type="ECO:0000256" key="5">
    <source>
        <dbReference type="ARBA" id="ARBA00038415"/>
    </source>
</evidence>
<dbReference type="PROSITE" id="PS50837">
    <property type="entry name" value="NACHT"/>
    <property type="match status" value="1"/>
</dbReference>
<dbReference type="InterPro" id="IPR007751">
    <property type="entry name" value="DUF676_lipase-like"/>
</dbReference>
<dbReference type="Gene3D" id="3.40.50.300">
    <property type="entry name" value="P-loop containing nucleotide triphosphate hydrolases"/>
    <property type="match status" value="1"/>
</dbReference>
<dbReference type="InterPro" id="IPR001680">
    <property type="entry name" value="WD40_rpt"/>
</dbReference>
<name>A0A9W9S889_9EURO</name>
<dbReference type="Gene3D" id="3.40.50.1820">
    <property type="entry name" value="alpha/beta hydrolase"/>
    <property type="match status" value="1"/>
</dbReference>
<dbReference type="PRINTS" id="PR00320">
    <property type="entry name" value="GPROTEINBRPT"/>
</dbReference>
<dbReference type="PROSITE" id="PS50294">
    <property type="entry name" value="WD_REPEATS_REGION"/>
    <property type="match status" value="10"/>
</dbReference>
<dbReference type="InterPro" id="IPR020472">
    <property type="entry name" value="WD40_PAC1"/>
</dbReference>
<feature type="domain" description="NACHT" evidence="9">
    <location>
        <begin position="369"/>
        <end position="588"/>
    </location>
</feature>
<dbReference type="InterPro" id="IPR007111">
    <property type="entry name" value="NACHT_NTPase"/>
</dbReference>
<comment type="function">
    <text evidence="7">Involved in mitochondrial fission. Acts as an adapter protein required to form mitochondrial fission complexes. Formation of these complexes is required to promote constriction and fission of the mitochondrial compartment at a late step in mitochondrial division.</text>
</comment>
<dbReference type="Pfam" id="PF23389">
    <property type="entry name" value="Beta-prop_WDR19_1st"/>
    <property type="match status" value="1"/>
</dbReference>
<dbReference type="GO" id="GO:1990234">
    <property type="term" value="C:transferase complex"/>
    <property type="evidence" value="ECO:0007669"/>
    <property type="project" value="UniProtKB-ARBA"/>
</dbReference>
<dbReference type="InterPro" id="IPR015943">
    <property type="entry name" value="WD40/YVTN_repeat-like_dom_sf"/>
</dbReference>
<dbReference type="RefSeq" id="XP_056578765.1">
    <property type="nucleotide sequence ID" value="XM_056722515.1"/>
</dbReference>
<dbReference type="Pfam" id="PF05057">
    <property type="entry name" value="DUF676"/>
    <property type="match status" value="1"/>
</dbReference>
<accession>A0A9W9S889</accession>
<dbReference type="GO" id="GO:0005634">
    <property type="term" value="C:nucleus"/>
    <property type="evidence" value="ECO:0007669"/>
    <property type="project" value="TreeGrafter"/>
</dbReference>
<evidence type="ECO:0000256" key="1">
    <source>
        <dbReference type="ARBA" id="ARBA00004570"/>
    </source>
</evidence>
<keyword evidence="11" id="KW-1185">Reference proteome</keyword>
<sequence length="1487" mass="167259">MSSPRYSAVHLPHIDISEPSNRDACYLALLDGCSVRVDIPDGVKVWSDPPNATCDICFIHGLTGDREKTWTAKGQSTPWPKTLLPQKLQQARILTYGYDAYVVSKSTASSNRLSDHAANLLADLTTDRQCCNASSRPLIFVAHSLGGLVCKQAILMSRNNPDTHFQDIFDALKGVIFMGTPHKGAWMANWAKIPAAALGFVKSTNVKLLDVLERDNELVQSIQSQFMAMIRQVRDDKPGLGITCFFEELPTDKIGALIVSRESATFDGYLSRSIHADHRNMVKFATAEDNGFKRVFGELSRWVSEVDKKRKQYTINPKDRACLRDLYTTDPRIEKRRIERVKGRLLENSYRWIFENDDFKKWRYEQRSQLLWIKGDPGKGKTMLLCGIVNELKSLSKAYVVFFFCQATDARINHATAVLRGLIYMLVDEQPNLISHVRRQHDKTGKQGYEDANAWETLSNIFSDILEDPDLQSTCVIIDALDECIKDRDLLLDLVAQKSSVCTRVKWLVSSRSLPDIEETLELATQKAMLSLELNEKSVSEAVTNFIRHKVWELTKQKKYTVETSDAVSQHLFSNAHGTFLWVALVCQELAKAARWKGNARSLLIAFPPGLESLYTQMIKRIHDHDPADAELCKRILGVVLLVYRPITLDELLALVDIPEAITTDEQYSAEIVGACGSFLTIREGVIFFVHQSAKDFLLQSASKEIFPRGIQAEHHTIFFRSLQSFKTLRRDIYVLKSPGFPIDQVRQPDPDPLAAVRYSCIYWVDHLQDGYVRGNAIDDLRKGGPVEDFLKELYLFWLEAISLMRHISEGITVMVKLDRFLRKLNNIKKLAELVRDACRFIQYHRLAIECSPLQVYTSSLIFTPARSMIKSCYQSVIPYWVLREPVMEDDWSPCLQILEGHSEKVRSIAWSQDGRWLASGSNDHTIRIWDPVAGRCISTLKGHSDCVTSIKWSQDGSWLASVSDDETVRIWDPAIGQCISTSTIEGYRDSETSIVSSRDRSRLASATYDNTIKIWNLDARRCVSTFKGHSQWITSITWSQDGRWLASGSIDKTIKIWDLWTKRCISTLSGHSSSILSTAWSRDNKYLASGSILEKTIKIWDLATGRCTFTLGGHRTSILSIAWSSDGNRLASGSGDGRVMIWNPNTGQRIGTLQGHNSSISSIEWSRDGSQLASGSDDKTIRIWDPATKQGISTLKRHEYPVSFVAWSQDGSRLASAAGDGIVMIWNPDTGRGISTLEGHSEILSSFVWSRDGSRVASVSDGYNIRIWDTVTGRCILTLWGHIDDRVLTISWSGDGSQLASGSSDGRIRTWNLSNGWCISTLEGHMDSVSSISWSGDGSKLASGSNDGTIRIWDLATERCASTLEVRSLHGLRFDEVNMHHLHTDVGVFDLRSSALLPTSLEHVPPQPEQGVYGSNNDRTWITFGGENILRIPSEYQPRCLSFFAKHETTTVAIGCSTGHVLFLTLSNDNPISYLTRRHNNYWRSV</sequence>
<evidence type="ECO:0000313" key="10">
    <source>
        <dbReference type="EMBL" id="KAJ5372779.1"/>
    </source>
</evidence>
<dbReference type="Proteomes" id="UP001147752">
    <property type="component" value="Unassembled WGS sequence"/>
</dbReference>
<dbReference type="CDD" id="cd00200">
    <property type="entry name" value="WD40"/>
    <property type="match status" value="2"/>
</dbReference>
<dbReference type="PANTHER" id="PTHR22847">
    <property type="entry name" value="WD40 REPEAT PROTEIN"/>
    <property type="match status" value="1"/>
</dbReference>
<feature type="repeat" description="WD" evidence="8">
    <location>
        <begin position="1323"/>
        <end position="1364"/>
    </location>
</feature>
<feature type="repeat" description="WD" evidence="8">
    <location>
        <begin position="899"/>
        <end position="940"/>
    </location>
</feature>
<dbReference type="InterPro" id="IPR057855">
    <property type="entry name" value="Beta-prop_WDR19_1st"/>
</dbReference>
<evidence type="ECO:0000256" key="2">
    <source>
        <dbReference type="ARBA" id="ARBA00007920"/>
    </source>
</evidence>